<dbReference type="Pfam" id="PF11276">
    <property type="entry name" value="DUF3078"/>
    <property type="match status" value="1"/>
</dbReference>
<protein>
    <recommendedName>
        <fullName evidence="3">DUF3078 domain-containing protein</fullName>
    </recommendedName>
</protein>
<dbReference type="Proteomes" id="UP000590442">
    <property type="component" value="Unassembled WGS sequence"/>
</dbReference>
<name>A0A846R167_9FLAO</name>
<evidence type="ECO:0000313" key="2">
    <source>
        <dbReference type="Proteomes" id="UP000590442"/>
    </source>
</evidence>
<proteinExistence type="predicted"/>
<comment type="caution">
    <text evidence="1">The sequence shown here is derived from an EMBL/GenBank/DDBJ whole genome shotgun (WGS) entry which is preliminary data.</text>
</comment>
<dbReference type="RefSeq" id="WP_245201431.1">
    <property type="nucleotide sequence ID" value="NZ_JAATJJ010000001.1"/>
</dbReference>
<evidence type="ECO:0008006" key="3">
    <source>
        <dbReference type="Google" id="ProtNLM"/>
    </source>
</evidence>
<accession>A0A846R167</accession>
<evidence type="ECO:0000313" key="1">
    <source>
        <dbReference type="EMBL" id="NJB71685.1"/>
    </source>
</evidence>
<sequence>MIHLIPTKPLPKTILFVFIALFFGQISAQRIPALSKLDTVSIKTNGYRPVYIKIANRPRGVFLATPFPSFLKTKPLTEKYKPFIPPSFWTKKNQLDIKLSEVAFVNWNAGGENSISTLGNMEFERNYKFRYIQWDNSLRFRYGLNAQDGRKVRKTNDEIRFASTFGFRKDTITNWYYSLKANFNTQFSNGYKYPDRDNPISRFMAPGYVFLGAGTSYIPEGKKLNFYFSPITHKATYVLDQDLANQGAFGVKKALIDDEGNIIKEGESRYMELGILITNSWETTVAENILLNNRINLYTDYLHSFGNVDLDWELNLNLKVNQYVNASIGTHVIFDDDIKFDEEIANDGTIINPGEPKIQFKQLLGVGIGYIF</sequence>
<reference evidence="1 2" key="1">
    <citation type="submission" date="2020-03" db="EMBL/GenBank/DDBJ databases">
        <title>Genomic Encyclopedia of Type Strains, Phase IV (KMG-IV): sequencing the most valuable type-strain genomes for metagenomic binning, comparative biology and taxonomic classification.</title>
        <authorList>
            <person name="Goeker M."/>
        </authorList>
    </citation>
    <scope>NUCLEOTIDE SEQUENCE [LARGE SCALE GENOMIC DNA]</scope>
    <source>
        <strain evidence="1 2">DSM 29762</strain>
    </source>
</reference>
<dbReference type="InterPro" id="IPR021428">
    <property type="entry name" value="DUF3078"/>
</dbReference>
<dbReference type="EMBL" id="JAATJJ010000001">
    <property type="protein sequence ID" value="NJB71685.1"/>
    <property type="molecule type" value="Genomic_DNA"/>
</dbReference>
<gene>
    <name evidence="1" type="ORF">GGR42_002147</name>
</gene>
<organism evidence="1 2">
    <name type="scientific">Saonia flava</name>
    <dbReference type="NCBI Taxonomy" id="523696"/>
    <lineage>
        <taxon>Bacteria</taxon>
        <taxon>Pseudomonadati</taxon>
        <taxon>Bacteroidota</taxon>
        <taxon>Flavobacteriia</taxon>
        <taxon>Flavobacteriales</taxon>
        <taxon>Flavobacteriaceae</taxon>
        <taxon>Saonia</taxon>
    </lineage>
</organism>
<keyword evidence="2" id="KW-1185">Reference proteome</keyword>
<dbReference type="AlphaFoldDB" id="A0A846R167"/>